<keyword evidence="3" id="KW-1185">Reference proteome</keyword>
<sequence>MSVPIDTALLEALYAMNRTAAQRSDADFARLSAQPRPRQAPVAQPQAPPATQPTLTFYDYHSSVELREPIMFNGAADDVEPFLRDVEVHFRLQRAALVTDA</sequence>
<name>A0A2G8S5K2_9APHY</name>
<evidence type="ECO:0000313" key="2">
    <source>
        <dbReference type="EMBL" id="PIL29041.1"/>
    </source>
</evidence>
<feature type="compositionally biased region" description="Low complexity" evidence="1">
    <location>
        <begin position="33"/>
        <end position="45"/>
    </location>
</feature>
<protein>
    <submittedName>
        <fullName evidence="2">Uncharacterized protein</fullName>
    </submittedName>
</protein>
<reference evidence="2 3" key="1">
    <citation type="journal article" date="2015" name="Sci. Rep.">
        <title>Chromosome-level genome map provides insights into diverse defense mechanisms in the medicinal fungus Ganoderma sinense.</title>
        <authorList>
            <person name="Zhu Y."/>
            <person name="Xu J."/>
            <person name="Sun C."/>
            <person name="Zhou S."/>
            <person name="Xu H."/>
            <person name="Nelson D.R."/>
            <person name="Qian J."/>
            <person name="Song J."/>
            <person name="Luo H."/>
            <person name="Xiang L."/>
            <person name="Li Y."/>
            <person name="Xu Z."/>
            <person name="Ji A."/>
            <person name="Wang L."/>
            <person name="Lu S."/>
            <person name="Hayward A."/>
            <person name="Sun W."/>
            <person name="Li X."/>
            <person name="Schwartz D.C."/>
            <person name="Wang Y."/>
            <person name="Chen S."/>
        </authorList>
    </citation>
    <scope>NUCLEOTIDE SEQUENCE [LARGE SCALE GENOMIC DNA]</scope>
    <source>
        <strain evidence="2 3">ZZ0214-1</strain>
    </source>
</reference>
<dbReference type="AlphaFoldDB" id="A0A2G8S5K2"/>
<organism evidence="2 3">
    <name type="scientific">Ganoderma sinense ZZ0214-1</name>
    <dbReference type="NCBI Taxonomy" id="1077348"/>
    <lineage>
        <taxon>Eukaryota</taxon>
        <taxon>Fungi</taxon>
        <taxon>Dikarya</taxon>
        <taxon>Basidiomycota</taxon>
        <taxon>Agaricomycotina</taxon>
        <taxon>Agaricomycetes</taxon>
        <taxon>Polyporales</taxon>
        <taxon>Polyporaceae</taxon>
        <taxon>Ganoderma</taxon>
    </lineage>
</organism>
<evidence type="ECO:0000313" key="3">
    <source>
        <dbReference type="Proteomes" id="UP000230002"/>
    </source>
</evidence>
<dbReference type="STRING" id="1077348.A0A2G8S5K2"/>
<proteinExistence type="predicted"/>
<feature type="region of interest" description="Disordered" evidence="1">
    <location>
        <begin position="25"/>
        <end position="53"/>
    </location>
</feature>
<comment type="caution">
    <text evidence="2">The sequence shown here is derived from an EMBL/GenBank/DDBJ whole genome shotgun (WGS) entry which is preliminary data.</text>
</comment>
<dbReference type="OrthoDB" id="2755464at2759"/>
<accession>A0A2G8S5K2</accession>
<dbReference type="EMBL" id="AYKW01000023">
    <property type="protein sequence ID" value="PIL29041.1"/>
    <property type="molecule type" value="Genomic_DNA"/>
</dbReference>
<dbReference type="Proteomes" id="UP000230002">
    <property type="component" value="Unassembled WGS sequence"/>
</dbReference>
<evidence type="ECO:0000256" key="1">
    <source>
        <dbReference type="SAM" id="MobiDB-lite"/>
    </source>
</evidence>
<gene>
    <name evidence="2" type="ORF">GSI_09089</name>
</gene>